<organism evidence="2 3">
    <name type="scientific">Eumeta variegata</name>
    <name type="common">Bagworm moth</name>
    <name type="synonym">Eumeta japonica</name>
    <dbReference type="NCBI Taxonomy" id="151549"/>
    <lineage>
        <taxon>Eukaryota</taxon>
        <taxon>Metazoa</taxon>
        <taxon>Ecdysozoa</taxon>
        <taxon>Arthropoda</taxon>
        <taxon>Hexapoda</taxon>
        <taxon>Insecta</taxon>
        <taxon>Pterygota</taxon>
        <taxon>Neoptera</taxon>
        <taxon>Endopterygota</taxon>
        <taxon>Lepidoptera</taxon>
        <taxon>Glossata</taxon>
        <taxon>Ditrysia</taxon>
        <taxon>Tineoidea</taxon>
        <taxon>Psychidae</taxon>
        <taxon>Oiketicinae</taxon>
        <taxon>Eumeta</taxon>
    </lineage>
</organism>
<gene>
    <name evidence="2" type="ORF">EVAR_24309_1</name>
</gene>
<feature type="region of interest" description="Disordered" evidence="1">
    <location>
        <begin position="161"/>
        <end position="192"/>
    </location>
</feature>
<evidence type="ECO:0000313" key="2">
    <source>
        <dbReference type="EMBL" id="GBP39329.1"/>
    </source>
</evidence>
<name>A0A4C1VL07_EUMVA</name>
<dbReference type="Proteomes" id="UP000299102">
    <property type="component" value="Unassembled WGS sequence"/>
</dbReference>
<proteinExistence type="predicted"/>
<dbReference type="EMBL" id="BGZK01000364">
    <property type="protein sequence ID" value="GBP39329.1"/>
    <property type="molecule type" value="Genomic_DNA"/>
</dbReference>
<feature type="compositionally biased region" description="Low complexity" evidence="1">
    <location>
        <begin position="183"/>
        <end position="192"/>
    </location>
</feature>
<reference evidence="2 3" key="1">
    <citation type="journal article" date="2019" name="Commun. Biol.">
        <title>The bagworm genome reveals a unique fibroin gene that provides high tensile strength.</title>
        <authorList>
            <person name="Kono N."/>
            <person name="Nakamura H."/>
            <person name="Ohtoshi R."/>
            <person name="Tomita M."/>
            <person name="Numata K."/>
            <person name="Arakawa K."/>
        </authorList>
    </citation>
    <scope>NUCLEOTIDE SEQUENCE [LARGE SCALE GENOMIC DNA]</scope>
</reference>
<sequence length="220" mass="24258">MPRCPRCGIHKQSRAGSIPCRSAATDEVLKVPIYWEATDNGQPTGRFGGFLVHENRTHPTHAEACTREEKQPEVRPYAAIAEIAVTRKIREFSRMNIEEIPYCQSTKRLLVIAKSEEKSKSTHIQNWNREHRTGIEIETGKINVTRQNDWIGVRVSLATAPLERREPAGGPRAPHDGPRRDCAAGTAAAPSTEANVPAGAACQRAAKQVNAANVFLAELH</sequence>
<dbReference type="AlphaFoldDB" id="A0A4C1VL07"/>
<evidence type="ECO:0000313" key="3">
    <source>
        <dbReference type="Proteomes" id="UP000299102"/>
    </source>
</evidence>
<protein>
    <submittedName>
        <fullName evidence="2">Uncharacterized protein</fullName>
    </submittedName>
</protein>
<comment type="caution">
    <text evidence="2">The sequence shown here is derived from an EMBL/GenBank/DDBJ whole genome shotgun (WGS) entry which is preliminary data.</text>
</comment>
<evidence type="ECO:0000256" key="1">
    <source>
        <dbReference type="SAM" id="MobiDB-lite"/>
    </source>
</evidence>
<keyword evidence="3" id="KW-1185">Reference proteome</keyword>
<feature type="compositionally biased region" description="Basic and acidic residues" evidence="1">
    <location>
        <begin position="162"/>
        <end position="182"/>
    </location>
</feature>
<accession>A0A4C1VL07</accession>